<evidence type="ECO:0000313" key="1">
    <source>
        <dbReference type="EnsemblPlants" id="QL09p018688:mrna"/>
    </source>
</evidence>
<dbReference type="Proteomes" id="UP000594261">
    <property type="component" value="Chromosome 9"/>
</dbReference>
<dbReference type="EMBL" id="LRBV02000009">
    <property type="status" value="NOT_ANNOTATED_CDS"/>
    <property type="molecule type" value="Genomic_DNA"/>
</dbReference>
<dbReference type="OMA" id="IDPRHEE"/>
<dbReference type="InterPro" id="IPR005508">
    <property type="entry name" value="At2g31720-like"/>
</dbReference>
<name>A0A7N2RAN3_QUELO</name>
<reference evidence="1" key="2">
    <citation type="submission" date="2021-01" db="UniProtKB">
        <authorList>
            <consortium name="EnsemblPlants"/>
        </authorList>
    </citation>
    <scope>IDENTIFICATION</scope>
</reference>
<protein>
    <recommendedName>
        <fullName evidence="3">B3 domain-containing protein</fullName>
    </recommendedName>
</protein>
<dbReference type="GO" id="GO:0003677">
    <property type="term" value="F:DNA binding"/>
    <property type="evidence" value="ECO:0007669"/>
    <property type="project" value="InterPro"/>
</dbReference>
<evidence type="ECO:0000313" key="2">
    <source>
        <dbReference type="Proteomes" id="UP000594261"/>
    </source>
</evidence>
<organism evidence="1 2">
    <name type="scientific">Quercus lobata</name>
    <name type="common">Valley oak</name>
    <dbReference type="NCBI Taxonomy" id="97700"/>
    <lineage>
        <taxon>Eukaryota</taxon>
        <taxon>Viridiplantae</taxon>
        <taxon>Streptophyta</taxon>
        <taxon>Embryophyta</taxon>
        <taxon>Tracheophyta</taxon>
        <taxon>Spermatophyta</taxon>
        <taxon>Magnoliopsida</taxon>
        <taxon>eudicotyledons</taxon>
        <taxon>Gunneridae</taxon>
        <taxon>Pentapetalae</taxon>
        <taxon>rosids</taxon>
        <taxon>fabids</taxon>
        <taxon>Fagales</taxon>
        <taxon>Fagaceae</taxon>
        <taxon>Quercus</taxon>
    </lineage>
</organism>
<reference evidence="1 2" key="1">
    <citation type="journal article" date="2016" name="G3 (Bethesda)">
        <title>First Draft Assembly and Annotation of the Genome of a California Endemic Oak Quercus lobata Nee (Fagaceae).</title>
        <authorList>
            <person name="Sork V.L."/>
            <person name="Fitz-Gibbon S.T."/>
            <person name="Puiu D."/>
            <person name="Crepeau M."/>
            <person name="Gugger P.F."/>
            <person name="Sherman R."/>
            <person name="Stevens K."/>
            <person name="Langley C.H."/>
            <person name="Pellegrini M."/>
            <person name="Salzberg S.L."/>
        </authorList>
    </citation>
    <scope>NUCLEOTIDE SEQUENCE [LARGE SCALE GENOMIC DNA]</scope>
    <source>
        <strain evidence="1 2">cv. SW786</strain>
    </source>
</reference>
<dbReference type="InParanoid" id="A0A7N2RAN3"/>
<dbReference type="EnsemblPlants" id="QL09p018688:mrna">
    <property type="protein sequence ID" value="QL09p018688:mrna"/>
    <property type="gene ID" value="QL09p018688"/>
</dbReference>
<evidence type="ECO:0008006" key="3">
    <source>
        <dbReference type="Google" id="ProtNLM"/>
    </source>
</evidence>
<accession>A0A7N2RAN3</accession>
<dbReference type="PANTHER" id="PTHR31541">
    <property type="entry name" value="B3 DOMAIN PLANT PROTEIN-RELATED"/>
    <property type="match status" value="1"/>
</dbReference>
<dbReference type="AlphaFoldDB" id="A0A7N2RAN3"/>
<dbReference type="PANTHER" id="PTHR31541:SF25">
    <property type="entry name" value="GAMMA-GLIADIN B"/>
    <property type="match status" value="1"/>
</dbReference>
<keyword evidence="2" id="KW-1185">Reference proteome</keyword>
<sequence length="219" mass="25408">MSSEMSKKKLSLLEDEVMKDHSGVEDLCPLDILFMATRAAKMKHDIDKLKHPENNSVMPKEEPKVVPEKFMNDAILAQRKRPYSMCKVLTFMRSERTQRKNEQKLRSCEEEENKDWGSKAKIKRSGCKGNLTNQNLTPKFPKEFIDKIEAMGGTNIMLVIQKKLFPSDLDKGLTRLSMPLKQLRSDFLTEEEKSMLNAQEEIPTMLIDPRHEELKIILR</sequence>
<proteinExistence type="predicted"/>
<dbReference type="Gramene" id="QL09p018688:mrna">
    <property type="protein sequence ID" value="QL09p018688:mrna"/>
    <property type="gene ID" value="QL09p018688"/>
</dbReference>
<dbReference type="Pfam" id="PF03754">
    <property type="entry name" value="At2g31720-like"/>
    <property type="match status" value="1"/>
</dbReference>